<dbReference type="AlphaFoldDB" id="A0A6V7QHX0"/>
<protein>
    <submittedName>
        <fullName evidence="1">Uncharacterized protein</fullName>
    </submittedName>
</protein>
<sequence>MRAPTPSPPPQQLGTSNTTTLLLRRRIACSLPHWVRLETTERVSPRASLLARDLLIGGLPLIGFILERLRIVPVYRDHPFYALYVHAYGGSGHAPGGSMPGPGA</sequence>
<accession>A0A6V7QHX0</accession>
<reference evidence="1" key="1">
    <citation type="submission" date="2020-07" db="EMBL/GenBank/DDBJ databases">
        <authorList>
            <person name="Lin J."/>
        </authorList>
    </citation>
    <scope>NUCLEOTIDE SEQUENCE</scope>
</reference>
<evidence type="ECO:0000313" key="1">
    <source>
        <dbReference type="EMBL" id="CAD1842517.1"/>
    </source>
</evidence>
<gene>
    <name evidence="1" type="ORF">CB5_LOCUS25728</name>
</gene>
<dbReference type="EMBL" id="LR862136">
    <property type="protein sequence ID" value="CAD1842517.1"/>
    <property type="molecule type" value="Genomic_DNA"/>
</dbReference>
<proteinExistence type="predicted"/>
<organism evidence="1">
    <name type="scientific">Ananas comosus var. bracteatus</name>
    <name type="common">red pineapple</name>
    <dbReference type="NCBI Taxonomy" id="296719"/>
    <lineage>
        <taxon>Eukaryota</taxon>
        <taxon>Viridiplantae</taxon>
        <taxon>Streptophyta</taxon>
        <taxon>Embryophyta</taxon>
        <taxon>Tracheophyta</taxon>
        <taxon>Spermatophyta</taxon>
        <taxon>Magnoliopsida</taxon>
        <taxon>Liliopsida</taxon>
        <taxon>Poales</taxon>
        <taxon>Bromeliaceae</taxon>
        <taxon>Bromelioideae</taxon>
        <taxon>Ananas</taxon>
    </lineage>
</organism>
<name>A0A6V7QHX0_ANACO</name>